<evidence type="ECO:0000256" key="1">
    <source>
        <dbReference type="ARBA" id="ARBA00006484"/>
    </source>
</evidence>
<dbReference type="Proteomes" id="UP000285112">
    <property type="component" value="Unassembled WGS sequence"/>
</dbReference>
<accession>A0A419HX37</accession>
<dbReference type="AlphaFoldDB" id="A0A419HX37"/>
<keyword evidence="4" id="KW-1185">Reference proteome</keyword>
<dbReference type="FunFam" id="3.40.50.720:FF:000084">
    <property type="entry name" value="Short-chain dehydrogenase reductase"/>
    <property type="match status" value="1"/>
</dbReference>
<evidence type="ECO:0000313" key="3">
    <source>
        <dbReference type="EMBL" id="RJQ81681.1"/>
    </source>
</evidence>
<sequence length="244" mass="25120">MTTPKKSAIVTAASRGIGRAIALRLGLNGTAVAVNYHSNLTAAEQVVGEITAGGGSAIAAQGDMGVQADVERLFDTALERFGGLDILVTNAASQANGKIADVTDETFDRAVEVNIKGTFRAMRLAANKLNEGGRVVNISTGCTRAHCPDTGAYSATKIAGELLAVALAKELGHRRITVNSVLPGLVDTDGILPHVRQQFDMIASMTPLGRIGQPGDIADIVAYLVSEQAGWITGQSIVAAGGLG</sequence>
<dbReference type="EMBL" id="QZFV01000107">
    <property type="protein sequence ID" value="RJQ81681.1"/>
    <property type="molecule type" value="Genomic_DNA"/>
</dbReference>
<dbReference type="GO" id="GO:0016614">
    <property type="term" value="F:oxidoreductase activity, acting on CH-OH group of donors"/>
    <property type="evidence" value="ECO:0007669"/>
    <property type="project" value="UniProtKB-ARBA"/>
</dbReference>
<evidence type="ECO:0000313" key="4">
    <source>
        <dbReference type="Proteomes" id="UP000285112"/>
    </source>
</evidence>
<dbReference type="Pfam" id="PF13561">
    <property type="entry name" value="adh_short_C2"/>
    <property type="match status" value="1"/>
</dbReference>
<gene>
    <name evidence="3" type="ORF">D5S19_22950</name>
</gene>
<reference evidence="3 4" key="1">
    <citation type="submission" date="2018-09" db="EMBL/GenBank/DDBJ databases">
        <title>YIM PH 21725 draft genome.</title>
        <authorList>
            <person name="Miao C."/>
        </authorList>
    </citation>
    <scope>NUCLEOTIDE SEQUENCE [LARGE SCALE GENOMIC DNA]</scope>
    <source>
        <strain evidence="4">YIM PH21725</strain>
    </source>
</reference>
<proteinExistence type="inferred from homology"/>
<dbReference type="PRINTS" id="PR00081">
    <property type="entry name" value="GDHRDH"/>
</dbReference>
<dbReference type="Gene3D" id="3.40.50.720">
    <property type="entry name" value="NAD(P)-binding Rossmann-like Domain"/>
    <property type="match status" value="1"/>
</dbReference>
<comment type="caution">
    <text evidence="3">The sequence shown here is derived from an EMBL/GenBank/DDBJ whole genome shotgun (WGS) entry which is preliminary data.</text>
</comment>
<organism evidence="3 4">
    <name type="scientific">Amycolatopsis panacis</name>
    <dbReference type="NCBI Taxonomy" id="2340917"/>
    <lineage>
        <taxon>Bacteria</taxon>
        <taxon>Bacillati</taxon>
        <taxon>Actinomycetota</taxon>
        <taxon>Actinomycetes</taxon>
        <taxon>Pseudonocardiales</taxon>
        <taxon>Pseudonocardiaceae</taxon>
        <taxon>Amycolatopsis</taxon>
    </lineage>
</organism>
<evidence type="ECO:0000256" key="2">
    <source>
        <dbReference type="ARBA" id="ARBA00023002"/>
    </source>
</evidence>
<protein>
    <submittedName>
        <fullName evidence="3">SDR family oxidoreductase</fullName>
    </submittedName>
</protein>
<dbReference type="PANTHER" id="PTHR48107">
    <property type="entry name" value="NADPH-DEPENDENT ALDEHYDE REDUCTASE-LIKE PROTEIN, CHLOROPLASTIC-RELATED"/>
    <property type="match status" value="1"/>
</dbReference>
<dbReference type="PANTHER" id="PTHR48107:SF7">
    <property type="entry name" value="RE15974P"/>
    <property type="match status" value="1"/>
</dbReference>
<keyword evidence="2" id="KW-0560">Oxidoreductase</keyword>
<dbReference type="PRINTS" id="PR00080">
    <property type="entry name" value="SDRFAMILY"/>
</dbReference>
<dbReference type="RefSeq" id="WP_120025473.1">
    <property type="nucleotide sequence ID" value="NZ_QZFV01000107.1"/>
</dbReference>
<dbReference type="SUPFAM" id="SSF51735">
    <property type="entry name" value="NAD(P)-binding Rossmann-fold domains"/>
    <property type="match status" value="1"/>
</dbReference>
<dbReference type="OrthoDB" id="154414at2"/>
<name>A0A419HX37_9PSEU</name>
<comment type="similarity">
    <text evidence="1">Belongs to the short-chain dehydrogenases/reductases (SDR) family.</text>
</comment>
<dbReference type="InterPro" id="IPR036291">
    <property type="entry name" value="NAD(P)-bd_dom_sf"/>
</dbReference>
<dbReference type="InterPro" id="IPR002347">
    <property type="entry name" value="SDR_fam"/>
</dbReference>